<comment type="caution">
    <text evidence="4">The sequence shown here is derived from an EMBL/GenBank/DDBJ whole genome shotgun (WGS) entry which is preliminary data.</text>
</comment>
<proteinExistence type="predicted"/>
<dbReference type="Gene3D" id="3.40.50.720">
    <property type="entry name" value="NAD(P)-binding Rossmann-like Domain"/>
    <property type="match status" value="1"/>
</dbReference>
<sequence>MDPSELLAHDCDVIIPCALGGVLNKENAGNVKAKFVIEAANHPTDPEADELRSGEDLIDIDYNKVNANPVVKSQ</sequence>
<evidence type="ECO:0000256" key="1">
    <source>
        <dbReference type="ARBA" id="ARBA00023002"/>
    </source>
</evidence>
<keyword evidence="2" id="KW-0520">NAD</keyword>
<dbReference type="GO" id="GO:0004352">
    <property type="term" value="F:glutamate dehydrogenase (NAD+) activity"/>
    <property type="evidence" value="ECO:0007669"/>
    <property type="project" value="TreeGrafter"/>
</dbReference>
<dbReference type="PANTHER" id="PTHR11606:SF24">
    <property type="entry name" value="NAD-SPECIFIC GLUTAMATE DEHYDROGENASE"/>
    <property type="match status" value="1"/>
</dbReference>
<evidence type="ECO:0000259" key="3">
    <source>
        <dbReference type="Pfam" id="PF00208"/>
    </source>
</evidence>
<dbReference type="Pfam" id="PF00208">
    <property type="entry name" value="ELFV_dehydrog"/>
    <property type="match status" value="1"/>
</dbReference>
<keyword evidence="1" id="KW-0560">Oxidoreductase</keyword>
<protein>
    <recommendedName>
        <fullName evidence="3">Glutamate/phenylalanine/leucine/valine/L-tryptophan dehydrogenase C-terminal domain-containing protein</fullName>
    </recommendedName>
</protein>
<gene>
    <name evidence="4" type="ORF">F8388_018304</name>
</gene>
<evidence type="ECO:0000313" key="4">
    <source>
        <dbReference type="EMBL" id="KAF4358440.1"/>
    </source>
</evidence>
<accession>A0A7J6EL35</accession>
<dbReference type="GO" id="GO:0006538">
    <property type="term" value="P:L-glutamate catabolic process"/>
    <property type="evidence" value="ECO:0007669"/>
    <property type="project" value="TreeGrafter"/>
</dbReference>
<dbReference type="AlphaFoldDB" id="A0A7J6EL35"/>
<dbReference type="InterPro" id="IPR036291">
    <property type="entry name" value="NAD(P)-bd_dom_sf"/>
</dbReference>
<organism evidence="4 5">
    <name type="scientific">Cannabis sativa</name>
    <name type="common">Hemp</name>
    <name type="synonym">Marijuana</name>
    <dbReference type="NCBI Taxonomy" id="3483"/>
    <lineage>
        <taxon>Eukaryota</taxon>
        <taxon>Viridiplantae</taxon>
        <taxon>Streptophyta</taxon>
        <taxon>Embryophyta</taxon>
        <taxon>Tracheophyta</taxon>
        <taxon>Spermatophyta</taxon>
        <taxon>Magnoliopsida</taxon>
        <taxon>eudicotyledons</taxon>
        <taxon>Gunneridae</taxon>
        <taxon>Pentapetalae</taxon>
        <taxon>rosids</taxon>
        <taxon>fabids</taxon>
        <taxon>Rosales</taxon>
        <taxon>Cannabaceae</taxon>
        <taxon>Cannabis</taxon>
    </lineage>
</organism>
<name>A0A7J6EL35_CANSA</name>
<dbReference type="GO" id="GO:0005739">
    <property type="term" value="C:mitochondrion"/>
    <property type="evidence" value="ECO:0007669"/>
    <property type="project" value="TreeGrafter"/>
</dbReference>
<dbReference type="Proteomes" id="UP000525078">
    <property type="component" value="Unassembled WGS sequence"/>
</dbReference>
<dbReference type="PANTHER" id="PTHR11606">
    <property type="entry name" value="GLUTAMATE DEHYDROGENASE"/>
    <property type="match status" value="1"/>
</dbReference>
<dbReference type="InterPro" id="IPR006096">
    <property type="entry name" value="Glu/Leu/Phe/Val/Trp_DH_C"/>
</dbReference>
<dbReference type="EMBL" id="JAATIP010000226">
    <property type="protein sequence ID" value="KAF4358440.1"/>
    <property type="molecule type" value="Genomic_DNA"/>
</dbReference>
<feature type="domain" description="Glutamate/phenylalanine/leucine/valine/L-tryptophan dehydrogenase C-terminal" evidence="3">
    <location>
        <begin position="4"/>
        <end position="51"/>
    </location>
</feature>
<dbReference type="SUPFAM" id="SSF51735">
    <property type="entry name" value="NAD(P)-binding Rossmann-fold domains"/>
    <property type="match status" value="1"/>
</dbReference>
<reference evidence="4 5" key="1">
    <citation type="journal article" date="2020" name="bioRxiv">
        <title>Sequence and annotation of 42 cannabis genomes reveals extensive copy number variation in cannabinoid synthesis and pathogen resistance genes.</title>
        <authorList>
            <person name="Mckernan K.J."/>
            <person name="Helbert Y."/>
            <person name="Kane L.T."/>
            <person name="Ebling H."/>
            <person name="Zhang L."/>
            <person name="Liu B."/>
            <person name="Eaton Z."/>
            <person name="Mclaughlin S."/>
            <person name="Kingan S."/>
            <person name="Baybayan P."/>
            <person name="Concepcion G."/>
            <person name="Jordan M."/>
            <person name="Riva A."/>
            <person name="Barbazuk W."/>
            <person name="Harkins T."/>
        </authorList>
    </citation>
    <scope>NUCLEOTIDE SEQUENCE [LARGE SCALE GENOMIC DNA]</scope>
    <source>
        <strain evidence="5">cv. Jamaican Lion 4</strain>
        <tissue evidence="4">Leaf</tissue>
    </source>
</reference>
<evidence type="ECO:0000313" key="5">
    <source>
        <dbReference type="Proteomes" id="UP000525078"/>
    </source>
</evidence>
<evidence type="ECO:0000256" key="2">
    <source>
        <dbReference type="ARBA" id="ARBA00023027"/>
    </source>
</evidence>